<protein>
    <submittedName>
        <fullName evidence="1">Uncharacterized protein</fullName>
    </submittedName>
</protein>
<dbReference type="EMBL" id="KB469306">
    <property type="protein sequence ID" value="EPQ53139.1"/>
    <property type="molecule type" value="Genomic_DNA"/>
</dbReference>
<evidence type="ECO:0000313" key="2">
    <source>
        <dbReference type="Proteomes" id="UP000030669"/>
    </source>
</evidence>
<accession>S7RKE9</accession>
<reference evidence="1 2" key="1">
    <citation type="journal article" date="2012" name="Science">
        <title>The Paleozoic origin of enzymatic lignin decomposition reconstructed from 31 fungal genomes.</title>
        <authorList>
            <person name="Floudas D."/>
            <person name="Binder M."/>
            <person name="Riley R."/>
            <person name="Barry K."/>
            <person name="Blanchette R.A."/>
            <person name="Henrissat B."/>
            <person name="Martinez A.T."/>
            <person name="Otillar R."/>
            <person name="Spatafora J.W."/>
            <person name="Yadav J.S."/>
            <person name="Aerts A."/>
            <person name="Benoit I."/>
            <person name="Boyd A."/>
            <person name="Carlson A."/>
            <person name="Copeland A."/>
            <person name="Coutinho P.M."/>
            <person name="de Vries R.P."/>
            <person name="Ferreira P."/>
            <person name="Findley K."/>
            <person name="Foster B."/>
            <person name="Gaskell J."/>
            <person name="Glotzer D."/>
            <person name="Gorecki P."/>
            <person name="Heitman J."/>
            <person name="Hesse C."/>
            <person name="Hori C."/>
            <person name="Igarashi K."/>
            <person name="Jurgens J.A."/>
            <person name="Kallen N."/>
            <person name="Kersten P."/>
            <person name="Kohler A."/>
            <person name="Kuees U."/>
            <person name="Kumar T.K.A."/>
            <person name="Kuo A."/>
            <person name="LaButti K."/>
            <person name="Larrondo L.F."/>
            <person name="Lindquist E."/>
            <person name="Ling A."/>
            <person name="Lombard V."/>
            <person name="Lucas S."/>
            <person name="Lundell T."/>
            <person name="Martin R."/>
            <person name="McLaughlin D.J."/>
            <person name="Morgenstern I."/>
            <person name="Morin E."/>
            <person name="Murat C."/>
            <person name="Nagy L.G."/>
            <person name="Nolan M."/>
            <person name="Ohm R.A."/>
            <person name="Patyshakuliyeva A."/>
            <person name="Rokas A."/>
            <person name="Ruiz-Duenas F.J."/>
            <person name="Sabat G."/>
            <person name="Salamov A."/>
            <person name="Samejima M."/>
            <person name="Schmutz J."/>
            <person name="Slot J.C."/>
            <person name="St John F."/>
            <person name="Stenlid J."/>
            <person name="Sun H."/>
            <person name="Sun S."/>
            <person name="Syed K."/>
            <person name="Tsang A."/>
            <person name="Wiebenga A."/>
            <person name="Young D."/>
            <person name="Pisabarro A."/>
            <person name="Eastwood D.C."/>
            <person name="Martin F."/>
            <person name="Cullen D."/>
            <person name="Grigoriev I.V."/>
            <person name="Hibbett D.S."/>
        </authorList>
    </citation>
    <scope>NUCLEOTIDE SEQUENCE [LARGE SCALE GENOMIC DNA]</scope>
    <source>
        <strain evidence="1 2">ATCC 11539</strain>
    </source>
</reference>
<evidence type="ECO:0000313" key="1">
    <source>
        <dbReference type="EMBL" id="EPQ53139.1"/>
    </source>
</evidence>
<gene>
    <name evidence="1" type="ORF">GLOTRDRAFT_111867</name>
</gene>
<proteinExistence type="predicted"/>
<name>S7RKE9_GLOTA</name>
<dbReference type="RefSeq" id="XP_007868436.1">
    <property type="nucleotide sequence ID" value="XM_007870245.1"/>
</dbReference>
<sequence>MKVRMAPLLSLWRTLGTAYLPSLLLAKLSFPKIIFPGSAKTVAGTISFLTGPPCGFVGARELR</sequence>
<dbReference type="AlphaFoldDB" id="S7RKE9"/>
<dbReference type="GeneID" id="19299460"/>
<dbReference type="Proteomes" id="UP000030669">
    <property type="component" value="Unassembled WGS sequence"/>
</dbReference>
<organism evidence="1 2">
    <name type="scientific">Gloeophyllum trabeum (strain ATCC 11539 / FP-39264 / Madison 617)</name>
    <name type="common">Brown rot fungus</name>
    <dbReference type="NCBI Taxonomy" id="670483"/>
    <lineage>
        <taxon>Eukaryota</taxon>
        <taxon>Fungi</taxon>
        <taxon>Dikarya</taxon>
        <taxon>Basidiomycota</taxon>
        <taxon>Agaricomycotina</taxon>
        <taxon>Agaricomycetes</taxon>
        <taxon>Gloeophyllales</taxon>
        <taxon>Gloeophyllaceae</taxon>
        <taxon>Gloeophyllum</taxon>
    </lineage>
</organism>
<keyword evidence="2" id="KW-1185">Reference proteome</keyword>
<dbReference type="HOGENOM" id="CLU_2885991_0_0_1"/>
<dbReference type="KEGG" id="gtr:GLOTRDRAFT_111867"/>